<gene>
    <name evidence="5" type="ORF">V6X64_06700</name>
</gene>
<comment type="caution">
    <text evidence="5">The sequence shown here is derived from an EMBL/GenBank/DDBJ whole genome shotgun (WGS) entry which is preliminary data.</text>
</comment>
<keyword evidence="4" id="KW-0175">Coiled coil</keyword>
<evidence type="ECO:0000256" key="1">
    <source>
        <dbReference type="ARBA" id="ARBA00004683"/>
    </source>
</evidence>
<dbReference type="Pfam" id="PF09712">
    <property type="entry name" value="PHA_synth_III_E"/>
    <property type="match status" value="1"/>
</dbReference>
<keyword evidence="3" id="KW-0583">PHB biosynthesis</keyword>
<organism evidence="5 6">
    <name type="scientific">Spiribacter onubensis</name>
    <dbReference type="NCBI Taxonomy" id="3122420"/>
    <lineage>
        <taxon>Bacteria</taxon>
        <taxon>Pseudomonadati</taxon>
        <taxon>Pseudomonadota</taxon>
        <taxon>Gammaproteobacteria</taxon>
        <taxon>Chromatiales</taxon>
        <taxon>Ectothiorhodospiraceae</taxon>
        <taxon>Spiribacter</taxon>
    </lineage>
</organism>
<evidence type="ECO:0000256" key="3">
    <source>
        <dbReference type="ARBA" id="ARBA00022752"/>
    </source>
</evidence>
<feature type="coiled-coil region" evidence="4">
    <location>
        <begin position="232"/>
        <end position="263"/>
    </location>
</feature>
<proteinExistence type="predicted"/>
<evidence type="ECO:0000256" key="2">
    <source>
        <dbReference type="ARBA" id="ARBA00019066"/>
    </source>
</evidence>
<dbReference type="Proteomes" id="UP001556653">
    <property type="component" value="Unassembled WGS sequence"/>
</dbReference>
<sequence>MAGNGASDQGNTRAADWMAWLHELQGDTDPLGVRALLTRSATALDEARTPAEAVQRLIEAIEAERAQREAGGERLGTLLGQWADTLRVIGPMLPDTTAGDFPSLGPYPRQQAQVRALGERAEAYQAALARHLDSVTRLAEECTAAFREALAADSDSDEADSPAAAAARLDPETFSARWSAIAEPRYEAWLAEPDTQARIAELINAWSRLVQTFRELADELLEGMGLPSARGLDDLAAELQRQRRRRREETAALRAEIAELRAELRGNGGTTQPAP</sequence>
<evidence type="ECO:0000256" key="4">
    <source>
        <dbReference type="SAM" id="Coils"/>
    </source>
</evidence>
<dbReference type="RefSeq" id="WP_367967139.1">
    <property type="nucleotide sequence ID" value="NZ_JBAKFI010000001.1"/>
</dbReference>
<evidence type="ECO:0000313" key="5">
    <source>
        <dbReference type="EMBL" id="MEX0386676.1"/>
    </source>
</evidence>
<reference evidence="5 6" key="1">
    <citation type="submission" date="2024-02" db="EMBL/GenBank/DDBJ databases">
        <title>New especies of Spiribacter isolated from saline water.</title>
        <authorList>
            <person name="Leon M.J."/>
            <person name="De La Haba R."/>
            <person name="Sanchez-Porro C."/>
            <person name="Ventosa A."/>
        </authorList>
    </citation>
    <scope>NUCLEOTIDE SEQUENCE [LARGE SCALE GENOMIC DNA]</scope>
    <source>
        <strain evidence="6">ag22IC4-227</strain>
    </source>
</reference>
<protein>
    <recommendedName>
        <fullName evidence="2">Poly(3-hydroxyalkanoate) polymerase subunit PhaE</fullName>
    </recommendedName>
</protein>
<name>A0ABV3S970_9GAMM</name>
<keyword evidence="6" id="KW-1185">Reference proteome</keyword>
<dbReference type="InterPro" id="IPR010123">
    <property type="entry name" value="PHA_synth_III_E"/>
</dbReference>
<comment type="pathway">
    <text evidence="1">Biopolymer metabolism; poly-(R)-3-hydroxybutanoate biosynthesis.</text>
</comment>
<evidence type="ECO:0000313" key="6">
    <source>
        <dbReference type="Proteomes" id="UP001556653"/>
    </source>
</evidence>
<dbReference type="EMBL" id="JBAKFJ010000001">
    <property type="protein sequence ID" value="MEX0386676.1"/>
    <property type="molecule type" value="Genomic_DNA"/>
</dbReference>
<accession>A0ABV3S970</accession>